<gene>
    <name evidence="3" type="ORF">BD410DRAFT_894832</name>
</gene>
<dbReference type="PROSITE" id="PS50011">
    <property type="entry name" value="PROTEIN_KINASE_DOM"/>
    <property type="match status" value="1"/>
</dbReference>
<dbReference type="OrthoDB" id="427969at2759"/>
<dbReference type="VEuPathDB" id="FungiDB:BD410DRAFT_894832"/>
<proteinExistence type="predicted"/>
<dbReference type="GO" id="GO:0005524">
    <property type="term" value="F:ATP binding"/>
    <property type="evidence" value="ECO:0007669"/>
    <property type="project" value="InterPro"/>
</dbReference>
<dbReference type="AlphaFoldDB" id="A0A4Y7QJ89"/>
<evidence type="ECO:0000256" key="1">
    <source>
        <dbReference type="SAM" id="MobiDB-lite"/>
    </source>
</evidence>
<feature type="region of interest" description="Disordered" evidence="1">
    <location>
        <begin position="1"/>
        <end position="47"/>
    </location>
</feature>
<protein>
    <recommendedName>
        <fullName evidence="2">Protein kinase domain-containing protein</fullName>
    </recommendedName>
</protein>
<dbReference type="GO" id="GO:0004672">
    <property type="term" value="F:protein kinase activity"/>
    <property type="evidence" value="ECO:0007669"/>
    <property type="project" value="InterPro"/>
</dbReference>
<accession>A0A4Y7QJ89</accession>
<organism evidence="3 4">
    <name type="scientific">Rickenella mellea</name>
    <dbReference type="NCBI Taxonomy" id="50990"/>
    <lineage>
        <taxon>Eukaryota</taxon>
        <taxon>Fungi</taxon>
        <taxon>Dikarya</taxon>
        <taxon>Basidiomycota</taxon>
        <taxon>Agaricomycotina</taxon>
        <taxon>Agaricomycetes</taxon>
        <taxon>Hymenochaetales</taxon>
        <taxon>Rickenellaceae</taxon>
        <taxon>Rickenella</taxon>
    </lineage>
</organism>
<keyword evidence="4" id="KW-1185">Reference proteome</keyword>
<dbReference type="SUPFAM" id="SSF56112">
    <property type="entry name" value="Protein kinase-like (PK-like)"/>
    <property type="match status" value="1"/>
</dbReference>
<dbReference type="EMBL" id="ML170160">
    <property type="protein sequence ID" value="TDL26899.1"/>
    <property type="molecule type" value="Genomic_DNA"/>
</dbReference>
<feature type="domain" description="Protein kinase" evidence="2">
    <location>
        <begin position="557"/>
        <end position="737"/>
    </location>
</feature>
<evidence type="ECO:0000313" key="3">
    <source>
        <dbReference type="EMBL" id="TDL26899.1"/>
    </source>
</evidence>
<evidence type="ECO:0000259" key="2">
    <source>
        <dbReference type="PROSITE" id="PS50011"/>
    </source>
</evidence>
<dbReference type="Gene3D" id="1.10.510.10">
    <property type="entry name" value="Transferase(Phosphotransferase) domain 1"/>
    <property type="match status" value="1"/>
</dbReference>
<dbReference type="InterPro" id="IPR011009">
    <property type="entry name" value="Kinase-like_dom_sf"/>
</dbReference>
<name>A0A4Y7QJ89_9AGAM</name>
<dbReference type="InterPro" id="IPR000719">
    <property type="entry name" value="Prot_kinase_dom"/>
</dbReference>
<dbReference type="STRING" id="50990.A0A4Y7QJ89"/>
<dbReference type="Proteomes" id="UP000294933">
    <property type="component" value="Unassembled WGS sequence"/>
</dbReference>
<evidence type="ECO:0000313" key="4">
    <source>
        <dbReference type="Proteomes" id="UP000294933"/>
    </source>
</evidence>
<feature type="compositionally biased region" description="Polar residues" evidence="1">
    <location>
        <begin position="31"/>
        <end position="45"/>
    </location>
</feature>
<reference evidence="3 4" key="1">
    <citation type="submission" date="2018-06" db="EMBL/GenBank/DDBJ databases">
        <title>A transcriptomic atlas of mushroom development highlights an independent origin of complex multicellularity.</title>
        <authorList>
            <consortium name="DOE Joint Genome Institute"/>
            <person name="Krizsan K."/>
            <person name="Almasi E."/>
            <person name="Merenyi Z."/>
            <person name="Sahu N."/>
            <person name="Viragh M."/>
            <person name="Koszo T."/>
            <person name="Mondo S."/>
            <person name="Kiss B."/>
            <person name="Balint B."/>
            <person name="Kues U."/>
            <person name="Barry K."/>
            <person name="Hegedus J.C."/>
            <person name="Henrissat B."/>
            <person name="Johnson J."/>
            <person name="Lipzen A."/>
            <person name="Ohm R."/>
            <person name="Nagy I."/>
            <person name="Pangilinan J."/>
            <person name="Yan J."/>
            <person name="Xiong Y."/>
            <person name="Grigoriev I.V."/>
            <person name="Hibbett D.S."/>
            <person name="Nagy L.G."/>
        </authorList>
    </citation>
    <scope>NUCLEOTIDE SEQUENCE [LARGE SCALE GENOMIC DNA]</scope>
    <source>
        <strain evidence="3 4">SZMC22713</strain>
    </source>
</reference>
<sequence length="737" mass="82449">MLEKHDNSDSDWDESPQTKKSRHRREPGPSLESTGSTQDRITMSDNAAEVKTDDTLVHTLIISPLSMDIEHLHSGPSHAQSCRIRGPNDYDVHLLASLRLENLAHGPDILSDLRSAVKTRFLQRAELIKLLRRKPREPEFIFTIQSVSEMIDLTTGDESNVSTNEIFLNRLANIAATYALFDLDRNALKRRTKLPSFFSCHQSNEPERKSDLLNGLAWIHRSPPEDTIKQFLDSIAKLPNIFGVQVKNIFAGNPRVFLAIMLLIAITPQVKFPWPKNMCHSCQEFPLAHAKLRDNTQTQIPKPLDASFPEPPIMCTNGELKETIAAVQKFIIEWDQKYDGMSAATSEGGSNSQDEMDPYRQNKEKLASKTPDDIDALQNAVNDLFDAYDVDVALRPSVSAWVLNALHLTIQSWSQMARHDLTYHIVSSHEVAWVIYRNRASQTATVSGFFHPRDQPILTHTGLIIRSYEDALTRFQEGRCKTWTDPCRRRKRRDQESIGQSNADNQADCSLNISQLHLAFQWDTLQSEGFTHMTQVIATDPPNLQHASAPTFSKAGVVLDTLIATTGNARVWGGSMVIEGLGIEKSVVVKMVTDEEGAKRVLQEGATYKHLARSTPAAGPRCYGVFQSENRSTVLVMDDLGDALKFFESCSKAQKSALLDEAISIHESGVYHNDIEPRNVVVDKGGNVHIIDFHLARSDHKCAGAADCWELKDLANELGLSEDYSMSFEMLQASRAG</sequence>